<dbReference type="InterPro" id="IPR024079">
    <property type="entry name" value="MetalloPept_cat_dom_sf"/>
</dbReference>
<feature type="binding site" evidence="1">
    <location>
        <position position="96"/>
    </location>
    <ligand>
        <name>Zn(2+)</name>
        <dbReference type="ChEBI" id="CHEBI:29105"/>
        <note>catalytic</note>
    </ligand>
</feature>
<dbReference type="GeneTree" id="ENSGT00940000154856"/>
<dbReference type="AlphaFoldDB" id="A0A3P8UZD2"/>
<dbReference type="EC" id="3.4.24.-" evidence="2"/>
<dbReference type="Ensembl" id="ENSCSET00000007287.1">
    <property type="protein sequence ID" value="ENSCSEP00000007209.1"/>
    <property type="gene ID" value="ENSCSEG00000004655.1"/>
</dbReference>
<dbReference type="Gene3D" id="3.40.390.10">
    <property type="entry name" value="Collagenase (Catalytic Domain)"/>
    <property type="match status" value="1"/>
</dbReference>
<keyword evidence="1 2" id="KW-0479">Metal-binding</keyword>
<proteinExistence type="predicted"/>
<name>A0A3P8UZD2_CYNSE</name>
<organism evidence="4 5">
    <name type="scientific">Cynoglossus semilaevis</name>
    <name type="common">Tongue sole</name>
    <dbReference type="NCBI Taxonomy" id="244447"/>
    <lineage>
        <taxon>Eukaryota</taxon>
        <taxon>Metazoa</taxon>
        <taxon>Chordata</taxon>
        <taxon>Craniata</taxon>
        <taxon>Vertebrata</taxon>
        <taxon>Euteleostomi</taxon>
        <taxon>Actinopterygii</taxon>
        <taxon>Neopterygii</taxon>
        <taxon>Teleostei</taxon>
        <taxon>Neoteleostei</taxon>
        <taxon>Acanthomorphata</taxon>
        <taxon>Carangaria</taxon>
        <taxon>Pleuronectiformes</taxon>
        <taxon>Pleuronectoidei</taxon>
        <taxon>Cynoglossidae</taxon>
        <taxon>Cynoglossinae</taxon>
        <taxon>Cynoglossus</taxon>
    </lineage>
</organism>
<keyword evidence="5" id="KW-1185">Reference proteome</keyword>
<evidence type="ECO:0000313" key="4">
    <source>
        <dbReference type="Ensembl" id="ENSCSEP00000007209.1"/>
    </source>
</evidence>
<sequence>MAVQEGDILVSVCKHLYGWGAHRKSEIQSAFDMISGATCIRFKKHTTEMNYIMIMAGLGCASYIGSQGGRQPLFFAQKCSVGNLCHELIHALGLHHEHTRKDRNDFIDILWQNIVPGKEKNFKVNEGDTQNLMYDKDSIMHYGQYYFSKNGLPTLESKSSGGKMGQRSHLSQLDQMRLNKLYKCGTEHGAFNHLHHVRLTSQSDRRCFYFSLPGERQ</sequence>
<dbReference type="InterPro" id="IPR034035">
    <property type="entry name" value="Astacin-like_dom"/>
</dbReference>
<dbReference type="InParanoid" id="A0A3P8UZD2"/>
<dbReference type="Pfam" id="PF01400">
    <property type="entry name" value="Astacin"/>
    <property type="match status" value="1"/>
</dbReference>
<accession>A0A3P8UZD2</accession>
<dbReference type="GO" id="GO:0006508">
    <property type="term" value="P:proteolysis"/>
    <property type="evidence" value="ECO:0007669"/>
    <property type="project" value="UniProtKB-KW"/>
</dbReference>
<dbReference type="PANTHER" id="PTHR10127:SF870">
    <property type="entry name" value="METALLOENDOPEPTIDASE"/>
    <property type="match status" value="1"/>
</dbReference>
<keyword evidence="1 2" id="KW-0378">Hydrolase</keyword>
<dbReference type="GO" id="GO:0008270">
    <property type="term" value="F:zinc ion binding"/>
    <property type="evidence" value="ECO:0007669"/>
    <property type="project" value="UniProtKB-UniRule"/>
</dbReference>
<evidence type="ECO:0000313" key="5">
    <source>
        <dbReference type="Proteomes" id="UP000265120"/>
    </source>
</evidence>
<dbReference type="SMART" id="SM00235">
    <property type="entry name" value="ZnMc"/>
    <property type="match status" value="1"/>
</dbReference>
<reference evidence="4" key="3">
    <citation type="submission" date="2025-09" db="UniProtKB">
        <authorList>
            <consortium name="Ensembl"/>
        </authorList>
    </citation>
    <scope>IDENTIFICATION</scope>
</reference>
<evidence type="ECO:0000259" key="3">
    <source>
        <dbReference type="PROSITE" id="PS51864"/>
    </source>
</evidence>
<dbReference type="InterPro" id="IPR001506">
    <property type="entry name" value="Peptidase_M12A"/>
</dbReference>
<feature type="binding site" evidence="1">
    <location>
        <position position="90"/>
    </location>
    <ligand>
        <name>Zn(2+)</name>
        <dbReference type="ChEBI" id="CHEBI:29105"/>
        <note>catalytic</note>
    </ligand>
</feature>
<dbReference type="PRINTS" id="PR00480">
    <property type="entry name" value="ASTACIN"/>
</dbReference>
<dbReference type="GO" id="GO:0004222">
    <property type="term" value="F:metalloendopeptidase activity"/>
    <property type="evidence" value="ECO:0007669"/>
    <property type="project" value="UniProtKB-UniRule"/>
</dbReference>
<dbReference type="InterPro" id="IPR006026">
    <property type="entry name" value="Peptidase_Metallo"/>
</dbReference>
<reference evidence="4 5" key="1">
    <citation type="journal article" date="2014" name="Nat. Genet.">
        <title>Whole-genome sequence of a flatfish provides insights into ZW sex chromosome evolution and adaptation to a benthic lifestyle.</title>
        <authorList>
            <person name="Chen S."/>
            <person name="Zhang G."/>
            <person name="Shao C."/>
            <person name="Huang Q."/>
            <person name="Liu G."/>
            <person name="Zhang P."/>
            <person name="Song W."/>
            <person name="An N."/>
            <person name="Chalopin D."/>
            <person name="Volff J.N."/>
            <person name="Hong Y."/>
            <person name="Li Q."/>
            <person name="Sha Z."/>
            <person name="Zhou H."/>
            <person name="Xie M."/>
            <person name="Yu Q."/>
            <person name="Liu Y."/>
            <person name="Xiang H."/>
            <person name="Wang N."/>
            <person name="Wu K."/>
            <person name="Yang C."/>
            <person name="Zhou Q."/>
            <person name="Liao X."/>
            <person name="Yang L."/>
            <person name="Hu Q."/>
            <person name="Zhang J."/>
            <person name="Meng L."/>
            <person name="Jin L."/>
            <person name="Tian Y."/>
            <person name="Lian J."/>
            <person name="Yang J."/>
            <person name="Miao G."/>
            <person name="Liu S."/>
            <person name="Liang Z."/>
            <person name="Yan F."/>
            <person name="Li Y."/>
            <person name="Sun B."/>
            <person name="Zhang H."/>
            <person name="Zhang J."/>
            <person name="Zhu Y."/>
            <person name="Du M."/>
            <person name="Zhao Y."/>
            <person name="Schartl M."/>
            <person name="Tang Q."/>
            <person name="Wang J."/>
        </authorList>
    </citation>
    <scope>NUCLEOTIDE SEQUENCE</scope>
</reference>
<dbReference type="Proteomes" id="UP000265120">
    <property type="component" value="Chromosome 7"/>
</dbReference>
<protein>
    <recommendedName>
        <fullName evidence="2">Metalloendopeptidase</fullName>
        <ecNumber evidence="2">3.4.24.-</ecNumber>
    </recommendedName>
</protein>
<dbReference type="CDD" id="cd04280">
    <property type="entry name" value="ZnMc_astacin_like"/>
    <property type="match status" value="1"/>
</dbReference>
<feature type="active site" evidence="1">
    <location>
        <position position="87"/>
    </location>
</feature>
<dbReference type="SUPFAM" id="SSF55486">
    <property type="entry name" value="Metalloproteases ('zincins'), catalytic domain"/>
    <property type="match status" value="1"/>
</dbReference>
<feature type="domain" description="Peptidase M12A" evidence="3">
    <location>
        <begin position="1"/>
        <end position="185"/>
    </location>
</feature>
<comment type="cofactor">
    <cofactor evidence="1 2">
        <name>Zn(2+)</name>
        <dbReference type="ChEBI" id="CHEBI:29105"/>
    </cofactor>
    <text evidence="1 2">Binds 1 zinc ion per subunit.</text>
</comment>
<evidence type="ECO:0000256" key="1">
    <source>
        <dbReference type="PROSITE-ProRule" id="PRU01211"/>
    </source>
</evidence>
<dbReference type="PROSITE" id="PS51864">
    <property type="entry name" value="ASTACIN"/>
    <property type="match status" value="1"/>
</dbReference>
<comment type="caution">
    <text evidence="1">Lacks conserved residue(s) required for the propagation of feature annotation.</text>
</comment>
<keyword evidence="1 2" id="KW-0645">Protease</keyword>
<reference evidence="4" key="2">
    <citation type="submission" date="2025-08" db="UniProtKB">
        <authorList>
            <consortium name="Ensembl"/>
        </authorList>
    </citation>
    <scope>IDENTIFICATION</scope>
</reference>
<keyword evidence="1 2" id="KW-0862">Zinc</keyword>
<evidence type="ECO:0000256" key="2">
    <source>
        <dbReference type="RuleBase" id="RU361183"/>
    </source>
</evidence>
<dbReference type="PANTHER" id="PTHR10127">
    <property type="entry name" value="DISCOIDIN, CUB, EGF, LAMININ , AND ZINC METALLOPROTEASE DOMAIN CONTAINING"/>
    <property type="match status" value="1"/>
</dbReference>
<keyword evidence="1 2" id="KW-0482">Metalloprotease</keyword>
<feature type="binding site" evidence="1">
    <location>
        <position position="86"/>
    </location>
    <ligand>
        <name>Zn(2+)</name>
        <dbReference type="ChEBI" id="CHEBI:29105"/>
        <note>catalytic</note>
    </ligand>
</feature>
<dbReference type="OMA" id="IMEETCI"/>